<feature type="transmembrane region" description="Helical" evidence="7">
    <location>
        <begin position="83"/>
        <end position="101"/>
    </location>
</feature>
<evidence type="ECO:0000256" key="4">
    <source>
        <dbReference type="ARBA" id="ARBA00022692"/>
    </source>
</evidence>
<keyword evidence="6 7" id="KW-0472">Membrane</keyword>
<dbReference type="Proteomes" id="UP001595640">
    <property type="component" value="Unassembled WGS sequence"/>
</dbReference>
<evidence type="ECO:0000313" key="8">
    <source>
        <dbReference type="EMBL" id="MFC3293568.1"/>
    </source>
</evidence>
<feature type="transmembrane region" description="Helical" evidence="7">
    <location>
        <begin position="140"/>
        <end position="159"/>
    </location>
</feature>
<sequence length="189" mass="20749">MFIANQRTLFLAFLRIGLFGFGGGPAMIPLLYQEVVKRYCWLEEEEFTDILAIGNALPGLIITKMAGYIGYRVGGVLGCINTVLAVILPMLMVMVLLLGLFKRYQDLSWVYGMGQAVVPVVMIMMAQLTWDFWSKSRSTLGGLISLGMIFVSGGLIYFLGVHPAWVVGALLVAALAWPTASAHSKEPRQ</sequence>
<evidence type="ECO:0000256" key="2">
    <source>
        <dbReference type="ARBA" id="ARBA00005262"/>
    </source>
</evidence>
<evidence type="ECO:0000313" key="9">
    <source>
        <dbReference type="Proteomes" id="UP001595640"/>
    </source>
</evidence>
<evidence type="ECO:0000256" key="3">
    <source>
        <dbReference type="ARBA" id="ARBA00022475"/>
    </source>
</evidence>
<keyword evidence="9" id="KW-1185">Reference proteome</keyword>
<keyword evidence="5 7" id="KW-1133">Transmembrane helix</keyword>
<dbReference type="PANTHER" id="PTHR43663">
    <property type="entry name" value="CHROMATE TRANSPORT PROTEIN-RELATED"/>
    <property type="match status" value="1"/>
</dbReference>
<gene>
    <name evidence="8" type="ORF">ACFOEI_16045</name>
</gene>
<feature type="transmembrane region" description="Helical" evidence="7">
    <location>
        <begin position="107"/>
        <end position="128"/>
    </location>
</feature>
<dbReference type="PANTHER" id="PTHR43663:SF1">
    <property type="entry name" value="CHROMATE TRANSPORTER"/>
    <property type="match status" value="1"/>
</dbReference>
<evidence type="ECO:0000256" key="5">
    <source>
        <dbReference type="ARBA" id="ARBA00022989"/>
    </source>
</evidence>
<evidence type="ECO:0000256" key="7">
    <source>
        <dbReference type="SAM" id="Phobius"/>
    </source>
</evidence>
<reference evidence="9" key="1">
    <citation type="journal article" date="2019" name="Int. J. Syst. Evol. Microbiol.">
        <title>The Global Catalogue of Microorganisms (GCM) 10K type strain sequencing project: providing services to taxonomists for standard genome sequencing and annotation.</title>
        <authorList>
            <consortium name="The Broad Institute Genomics Platform"/>
            <consortium name="The Broad Institute Genome Sequencing Center for Infectious Disease"/>
            <person name="Wu L."/>
            <person name="Ma J."/>
        </authorList>
    </citation>
    <scope>NUCLEOTIDE SEQUENCE [LARGE SCALE GENOMIC DNA]</scope>
    <source>
        <strain evidence="9">KCTC 12847</strain>
    </source>
</reference>
<evidence type="ECO:0000256" key="1">
    <source>
        <dbReference type="ARBA" id="ARBA00004651"/>
    </source>
</evidence>
<keyword evidence="4 7" id="KW-0812">Transmembrane</keyword>
<evidence type="ECO:0000256" key="6">
    <source>
        <dbReference type="ARBA" id="ARBA00023136"/>
    </source>
</evidence>
<dbReference type="Pfam" id="PF02417">
    <property type="entry name" value="Chromate_transp"/>
    <property type="match status" value="1"/>
</dbReference>
<name>A0ABV7M5M4_9GAMM</name>
<protein>
    <submittedName>
        <fullName evidence="8">Chromate transporter</fullName>
    </submittedName>
</protein>
<proteinExistence type="inferred from homology"/>
<keyword evidence="3" id="KW-1003">Cell membrane</keyword>
<accession>A0ABV7M5M4</accession>
<feature type="transmembrane region" description="Helical" evidence="7">
    <location>
        <begin position="12"/>
        <end position="32"/>
    </location>
</feature>
<dbReference type="InterPro" id="IPR003370">
    <property type="entry name" value="Chromate_transpt"/>
</dbReference>
<dbReference type="RefSeq" id="WP_019017835.1">
    <property type="nucleotide sequence ID" value="NZ_BMXD01000001.1"/>
</dbReference>
<comment type="similarity">
    <text evidence="2">Belongs to the chromate ion transporter (CHR) (TC 2.A.51) family.</text>
</comment>
<feature type="transmembrane region" description="Helical" evidence="7">
    <location>
        <begin position="165"/>
        <end position="183"/>
    </location>
</feature>
<dbReference type="EMBL" id="JBHRUH010000031">
    <property type="protein sequence ID" value="MFC3293568.1"/>
    <property type="molecule type" value="Genomic_DNA"/>
</dbReference>
<comment type="subcellular location">
    <subcellularLocation>
        <location evidence="1">Cell membrane</location>
        <topology evidence="1">Multi-pass membrane protein</topology>
    </subcellularLocation>
</comment>
<dbReference type="InterPro" id="IPR052518">
    <property type="entry name" value="CHR_Transporter"/>
</dbReference>
<organism evidence="8 9">
    <name type="scientific">Modicisalibacter luteus</name>
    <dbReference type="NCBI Taxonomy" id="453962"/>
    <lineage>
        <taxon>Bacteria</taxon>
        <taxon>Pseudomonadati</taxon>
        <taxon>Pseudomonadota</taxon>
        <taxon>Gammaproteobacteria</taxon>
        <taxon>Oceanospirillales</taxon>
        <taxon>Halomonadaceae</taxon>
        <taxon>Modicisalibacter</taxon>
    </lineage>
</organism>
<comment type="caution">
    <text evidence="8">The sequence shown here is derived from an EMBL/GenBank/DDBJ whole genome shotgun (WGS) entry which is preliminary data.</text>
</comment>